<name>A0AAP2RE28_9EURY</name>
<evidence type="ECO:0000313" key="8">
    <source>
        <dbReference type="Proteomes" id="UP001320159"/>
    </source>
</evidence>
<dbReference type="Pfam" id="PF14535">
    <property type="entry name" value="AMP-binding_C_2"/>
    <property type="match status" value="1"/>
</dbReference>
<reference evidence="7 8" key="1">
    <citation type="submission" date="2017-11" db="EMBL/GenBank/DDBJ databases">
        <title>Isolation and Characterization of Family Methanocellaceae Species from Potential Methane Hydrate Area Offshore Southwestern Taiwan.</title>
        <authorList>
            <person name="Zhang W.-L."/>
            <person name="Chen W.-C."/>
            <person name="Lai M.-C."/>
            <person name="Chen S.-C."/>
        </authorList>
    </citation>
    <scope>NUCLEOTIDE SEQUENCE [LARGE SCALE GENOMIC DNA]</scope>
    <source>
        <strain evidence="7 8">CWC-04</strain>
    </source>
</reference>
<dbReference type="InterPro" id="IPR000873">
    <property type="entry name" value="AMP-dep_synth/lig_dom"/>
</dbReference>
<dbReference type="CDD" id="cd05913">
    <property type="entry name" value="PaaK"/>
    <property type="match status" value="1"/>
</dbReference>
<dbReference type="Proteomes" id="UP001320159">
    <property type="component" value="Unassembled WGS sequence"/>
</dbReference>
<feature type="domain" description="AMP-dependent ligase C-terminal" evidence="6">
    <location>
        <begin position="355"/>
        <end position="449"/>
    </location>
</feature>
<dbReference type="InterPro" id="IPR045851">
    <property type="entry name" value="AMP-bd_C_sf"/>
</dbReference>
<dbReference type="SUPFAM" id="SSF56801">
    <property type="entry name" value="Acetyl-CoA synthetase-like"/>
    <property type="match status" value="1"/>
</dbReference>
<feature type="domain" description="AMP-dependent synthetase/ligase" evidence="5">
    <location>
        <begin position="40"/>
        <end position="306"/>
    </location>
</feature>
<dbReference type="Pfam" id="PF00501">
    <property type="entry name" value="AMP-binding"/>
    <property type="match status" value="1"/>
</dbReference>
<accession>A0AAP2RE28</accession>
<dbReference type="Gene3D" id="3.30.300.30">
    <property type="match status" value="1"/>
</dbReference>
<dbReference type="GO" id="GO:0010124">
    <property type="term" value="P:phenylacetate catabolic process"/>
    <property type="evidence" value="ECO:0007669"/>
    <property type="project" value="InterPro"/>
</dbReference>
<dbReference type="EMBL" id="PGCK01000010">
    <property type="protein sequence ID" value="MCD1295638.1"/>
    <property type="molecule type" value="Genomic_DNA"/>
</dbReference>
<evidence type="ECO:0000313" key="7">
    <source>
        <dbReference type="EMBL" id="MCD1295638.1"/>
    </source>
</evidence>
<dbReference type="GO" id="GO:0047475">
    <property type="term" value="F:phenylacetate-CoA ligase activity"/>
    <property type="evidence" value="ECO:0007669"/>
    <property type="project" value="InterPro"/>
</dbReference>
<comment type="caution">
    <text evidence="7">The sequence shown here is derived from an EMBL/GenBank/DDBJ whole genome shotgun (WGS) entry which is preliminary data.</text>
</comment>
<dbReference type="PANTHER" id="PTHR43845:SF1">
    <property type="entry name" value="BLR5969 PROTEIN"/>
    <property type="match status" value="1"/>
</dbReference>
<evidence type="ECO:0000256" key="2">
    <source>
        <dbReference type="ARBA" id="ARBA00011245"/>
    </source>
</evidence>
<sequence length="451" mass="51179">MYKYIHWRLTVSAFTPAFNNANADPLHSDIRKISRKELEELQGKRLKAVVKRVYDNNPFYRKKFDEKGITPDDIKSINDVHKLPFTDKTDIRDNYPYGLLSVPKRDIVRMHASSGTTGKPTAVFYTKNDIAVWAKMFARCLDVVGVTKEDVVQVTPGYGLFTGGLGFHYGVEELGAMVIPIGPGDTRKQIEMMKDFGTTVLCGTVTYSLRIAEVCRDIGIDPKDLGLKIGVFGAEHWSNAMRNQIENIFGFEAFDIYGLSEMCGPGVGIDCRQHEGIHIWEDHFLLEVIDKNGEPCGEGERGEIVLTPLTKEGMPLLRYRTRDLSRIIGECSCGMTHRIIDRVHGRTDDMIIVRGVNVFPGQIESVLMNHPDIGPEWYAYAYRTDYSSLDHLKIKVEAQKSTKELLQIRDVMIRDLTSTLMGLKPELEFVPVGTLPRQEKKTKRLIDQRNY</sequence>
<dbReference type="AlphaFoldDB" id="A0AAP2RE28"/>
<keyword evidence="8" id="KW-1185">Reference proteome</keyword>
<evidence type="ECO:0000256" key="1">
    <source>
        <dbReference type="ARBA" id="ARBA00005211"/>
    </source>
</evidence>
<evidence type="ECO:0000256" key="4">
    <source>
        <dbReference type="ARBA" id="ARBA00022741"/>
    </source>
</evidence>
<keyword evidence="4" id="KW-0547">Nucleotide-binding</keyword>
<dbReference type="GO" id="GO:0000166">
    <property type="term" value="F:nucleotide binding"/>
    <property type="evidence" value="ECO:0007669"/>
    <property type="project" value="UniProtKB-KW"/>
</dbReference>
<organism evidence="7 8">
    <name type="scientific">Methanooceanicella nereidis</name>
    <dbReference type="NCBI Taxonomy" id="2052831"/>
    <lineage>
        <taxon>Archaea</taxon>
        <taxon>Methanobacteriati</taxon>
        <taxon>Methanobacteriota</taxon>
        <taxon>Stenosarchaea group</taxon>
        <taxon>Methanomicrobia</taxon>
        <taxon>Methanocellales</taxon>
        <taxon>Methanocellaceae</taxon>
        <taxon>Methanooceanicella</taxon>
    </lineage>
</organism>
<dbReference type="InterPro" id="IPR042099">
    <property type="entry name" value="ANL_N_sf"/>
</dbReference>
<protein>
    <submittedName>
        <fullName evidence="7">Phenylacetate--CoA ligase</fullName>
    </submittedName>
</protein>
<gene>
    <name evidence="7" type="ORF">CUJ83_11580</name>
</gene>
<dbReference type="PIRSF" id="PIRSF006444">
    <property type="entry name" value="PaaK"/>
    <property type="match status" value="1"/>
</dbReference>
<dbReference type="Gene3D" id="3.40.50.12780">
    <property type="entry name" value="N-terminal domain of ligase-like"/>
    <property type="match status" value="1"/>
</dbReference>
<evidence type="ECO:0000259" key="5">
    <source>
        <dbReference type="Pfam" id="PF00501"/>
    </source>
</evidence>
<evidence type="ECO:0000256" key="3">
    <source>
        <dbReference type="ARBA" id="ARBA00022598"/>
    </source>
</evidence>
<proteinExistence type="predicted"/>
<keyword evidence="3 7" id="KW-0436">Ligase</keyword>
<evidence type="ECO:0000259" key="6">
    <source>
        <dbReference type="Pfam" id="PF14535"/>
    </source>
</evidence>
<dbReference type="InterPro" id="IPR028154">
    <property type="entry name" value="AMP-dep_Lig_C"/>
</dbReference>
<dbReference type="InterPro" id="IPR011880">
    <property type="entry name" value="PA_CoA_ligase"/>
</dbReference>
<dbReference type="FunFam" id="3.40.50.12780:FF:000016">
    <property type="entry name" value="Phenylacetate-coenzyme A ligase"/>
    <property type="match status" value="1"/>
</dbReference>
<dbReference type="PANTHER" id="PTHR43845">
    <property type="entry name" value="BLR5969 PROTEIN"/>
    <property type="match status" value="1"/>
</dbReference>
<comment type="pathway">
    <text evidence="1">Aromatic compound metabolism.</text>
</comment>
<comment type="subunit">
    <text evidence="2">Monomer.</text>
</comment>